<sequence length="333" mass="37857">MKFLDKFFGLDKVPRDENLRERFINLETLKHKAVKLDVLNELNSDIPATGFIFKDGSKYYLYTCWHIVSKSGLYQLKYEYNSKERYGLRVTCSAQNCSESGQPTFTCGKYEFEVPLYNEDGNPLWMQDIAAQDDINFLGAHLNAPYLHDCISIDITNIIDLEKINPFVFLERSDIYPATVFNFSLGQDSYIVGFPYGYSANVEVPIPVTLKRAIASKEAEGLPMDFLLDGDCAAGMSGSPVFMQAEDKLRLVGIYTGSRYTLVGNVEPFLQTHTSLGTACLLSSHFYTKKTMGHVIYQDQIIKDANDWKRIYGNFTSPELIKEREDVFGEKET</sequence>
<reference evidence="1 2" key="1">
    <citation type="submission" date="2019-01" db="EMBL/GenBank/DDBJ databases">
        <title>Genome sequences of marine Pseudoalteromonas species.</title>
        <authorList>
            <person name="Boraston A.B."/>
            <person name="Hehemann J.-H."/>
            <person name="Vickers C.J."/>
            <person name="Salama-Alber O."/>
            <person name="Abe K."/>
            <person name="Hettle A.J."/>
        </authorList>
    </citation>
    <scope>NUCLEOTIDE SEQUENCE [LARGE SCALE GENOMIC DNA]</scope>
    <source>
        <strain evidence="1 2">PS47</strain>
    </source>
</reference>
<evidence type="ECO:0000313" key="2">
    <source>
        <dbReference type="Proteomes" id="UP000322915"/>
    </source>
</evidence>
<dbReference type="RefSeq" id="WP_149605280.1">
    <property type="nucleotide sequence ID" value="NZ_SEUJ01000061.1"/>
</dbReference>
<evidence type="ECO:0008006" key="3">
    <source>
        <dbReference type="Google" id="ProtNLM"/>
    </source>
</evidence>
<evidence type="ECO:0000313" key="1">
    <source>
        <dbReference type="EMBL" id="KAA1160324.1"/>
    </source>
</evidence>
<dbReference type="Gene3D" id="2.40.10.10">
    <property type="entry name" value="Trypsin-like serine proteases"/>
    <property type="match status" value="1"/>
</dbReference>
<dbReference type="Proteomes" id="UP000322915">
    <property type="component" value="Unassembled WGS sequence"/>
</dbReference>
<dbReference type="SUPFAM" id="SSF50494">
    <property type="entry name" value="Trypsin-like serine proteases"/>
    <property type="match status" value="1"/>
</dbReference>
<dbReference type="InterPro" id="IPR009003">
    <property type="entry name" value="Peptidase_S1_PA"/>
</dbReference>
<accession>A0ABQ6RK90</accession>
<dbReference type="EMBL" id="SEUJ01000061">
    <property type="protein sequence ID" value="KAA1160324.1"/>
    <property type="molecule type" value="Genomic_DNA"/>
</dbReference>
<proteinExistence type="predicted"/>
<keyword evidence="2" id="KW-1185">Reference proteome</keyword>
<comment type="caution">
    <text evidence="1">The sequence shown here is derived from an EMBL/GenBank/DDBJ whole genome shotgun (WGS) entry which is preliminary data.</text>
</comment>
<name>A0ABQ6RK90_9GAMM</name>
<protein>
    <recommendedName>
        <fullName evidence="3">Serine protease</fullName>
    </recommendedName>
</protein>
<gene>
    <name evidence="1" type="ORF">EU509_06045</name>
</gene>
<dbReference type="InterPro" id="IPR043504">
    <property type="entry name" value="Peptidase_S1_PA_chymotrypsin"/>
</dbReference>
<organism evidence="1 2">
    <name type="scientific">Pseudoalteromonas fuliginea</name>
    <dbReference type="NCBI Taxonomy" id="1872678"/>
    <lineage>
        <taxon>Bacteria</taxon>
        <taxon>Pseudomonadati</taxon>
        <taxon>Pseudomonadota</taxon>
        <taxon>Gammaproteobacteria</taxon>
        <taxon>Alteromonadales</taxon>
        <taxon>Pseudoalteromonadaceae</taxon>
        <taxon>Pseudoalteromonas</taxon>
    </lineage>
</organism>